<reference evidence="4 5" key="1">
    <citation type="journal article" date="2015" name="Nature">
        <title>rRNA introns, odd ribosomes, and small enigmatic genomes across a large radiation of phyla.</title>
        <authorList>
            <person name="Brown C.T."/>
            <person name="Hug L.A."/>
            <person name="Thomas B.C."/>
            <person name="Sharon I."/>
            <person name="Castelle C.J."/>
            <person name="Singh A."/>
            <person name="Wilkins M.J."/>
            <person name="Williams K.H."/>
            <person name="Banfield J.F."/>
        </authorList>
    </citation>
    <scope>NUCLEOTIDE SEQUENCE [LARGE SCALE GENOMIC DNA]</scope>
</reference>
<feature type="domain" description="Lipoyl-binding" evidence="3">
    <location>
        <begin position="82"/>
        <end position="164"/>
    </location>
</feature>
<evidence type="ECO:0000313" key="4">
    <source>
        <dbReference type="EMBL" id="KKR32577.1"/>
    </source>
</evidence>
<dbReference type="GO" id="GO:0019464">
    <property type="term" value="P:glycine decarboxylation via glycine cleavage system"/>
    <property type="evidence" value="ECO:0007669"/>
    <property type="project" value="InterPro"/>
</dbReference>
<dbReference type="Proteomes" id="UP000034539">
    <property type="component" value="Unassembled WGS sequence"/>
</dbReference>
<protein>
    <submittedName>
        <fullName evidence="4">Glycine cleavage H-protein</fullName>
    </submittedName>
</protein>
<dbReference type="Pfam" id="PF01597">
    <property type="entry name" value="GCV_H"/>
    <property type="match status" value="1"/>
</dbReference>
<dbReference type="InterPro" id="IPR000089">
    <property type="entry name" value="Biotin_lipoyl"/>
</dbReference>
<evidence type="ECO:0000256" key="1">
    <source>
        <dbReference type="ARBA" id="ARBA00022823"/>
    </source>
</evidence>
<evidence type="ECO:0000313" key="5">
    <source>
        <dbReference type="Proteomes" id="UP000034539"/>
    </source>
</evidence>
<keyword evidence="2" id="KW-0812">Transmembrane</keyword>
<organism evidence="4 5">
    <name type="scientific">Candidatus Gottesmanbacteria bacterium GW2011_GWC2_39_8</name>
    <dbReference type="NCBI Taxonomy" id="1618450"/>
    <lineage>
        <taxon>Bacteria</taxon>
        <taxon>Candidatus Gottesmaniibacteriota</taxon>
    </lineage>
</organism>
<evidence type="ECO:0000256" key="2">
    <source>
        <dbReference type="SAM" id="Phobius"/>
    </source>
</evidence>
<feature type="transmembrane region" description="Helical" evidence="2">
    <location>
        <begin position="15"/>
        <end position="34"/>
    </location>
</feature>
<dbReference type="GO" id="GO:0009249">
    <property type="term" value="P:protein lipoylation"/>
    <property type="evidence" value="ECO:0007669"/>
    <property type="project" value="TreeGrafter"/>
</dbReference>
<dbReference type="PANTHER" id="PTHR11715:SF3">
    <property type="entry name" value="GLYCINE CLEAVAGE SYSTEM H PROTEIN-RELATED"/>
    <property type="match status" value="1"/>
</dbReference>
<dbReference type="InterPro" id="IPR002930">
    <property type="entry name" value="GCV_H"/>
</dbReference>
<proteinExistence type="predicted"/>
<accession>A0A0G0T421</accession>
<dbReference type="PROSITE" id="PS50968">
    <property type="entry name" value="BIOTINYL_LIPOYL"/>
    <property type="match status" value="1"/>
</dbReference>
<dbReference type="CDD" id="cd06848">
    <property type="entry name" value="GCS_H"/>
    <property type="match status" value="1"/>
</dbReference>
<comment type="caution">
    <text evidence="4">The sequence shown here is derived from an EMBL/GenBank/DDBJ whole genome shotgun (WGS) entry which is preliminary data.</text>
</comment>
<dbReference type="EMBL" id="LBXN01000038">
    <property type="protein sequence ID" value="KKR32577.1"/>
    <property type="molecule type" value="Genomic_DNA"/>
</dbReference>
<dbReference type="InterPro" id="IPR033753">
    <property type="entry name" value="GCV_H/Fam206"/>
</dbReference>
<name>A0A0G0T421_9BACT</name>
<evidence type="ECO:0000259" key="3">
    <source>
        <dbReference type="PROSITE" id="PS50968"/>
    </source>
</evidence>
<dbReference type="GO" id="GO:0005737">
    <property type="term" value="C:cytoplasm"/>
    <property type="evidence" value="ECO:0007669"/>
    <property type="project" value="TreeGrafter"/>
</dbReference>
<dbReference type="AlphaFoldDB" id="A0A0G0T421"/>
<keyword evidence="2" id="KW-0472">Membrane</keyword>
<sequence length="235" mass="26398">MGQFTYIDIYATKGIEYLIVIGFLFTLIAFWRFLNVSKLKPISNAVFEGIRKLSELIEGFLIPDGVYFHPGHTWVKVEDNDLVTIGMDDFAQKMVGDVSAIELPPVGSFVRQGDKGWMLNVDSKYIDMLSPVDGEVVSINQGIKNSPDSVNKDSYGEGWLMKVRVPDLKINLKNLLSGNLAKKWITDASENLRLRINHDAGLVYQDGGLPVKGIAKNLNPDKWDEIAKEFFLTKE</sequence>
<keyword evidence="1" id="KW-0450">Lipoyl</keyword>
<gene>
    <name evidence="4" type="ORF">UT63_C0038G0002</name>
</gene>
<dbReference type="SUPFAM" id="SSF51230">
    <property type="entry name" value="Single hybrid motif"/>
    <property type="match status" value="1"/>
</dbReference>
<dbReference type="PANTHER" id="PTHR11715">
    <property type="entry name" value="GLYCINE CLEAVAGE SYSTEM H PROTEIN"/>
    <property type="match status" value="1"/>
</dbReference>
<dbReference type="InterPro" id="IPR011053">
    <property type="entry name" value="Single_hybrid_motif"/>
</dbReference>
<keyword evidence="2" id="KW-1133">Transmembrane helix</keyword>
<dbReference type="GO" id="GO:0005960">
    <property type="term" value="C:glycine cleavage complex"/>
    <property type="evidence" value="ECO:0007669"/>
    <property type="project" value="InterPro"/>
</dbReference>
<dbReference type="Gene3D" id="2.40.50.100">
    <property type="match status" value="1"/>
</dbReference>